<evidence type="ECO:0000313" key="1">
    <source>
        <dbReference type="EMBL" id="KAK7032025.1"/>
    </source>
</evidence>
<protein>
    <submittedName>
        <fullName evidence="1">Uncharacterized protein</fullName>
    </submittedName>
</protein>
<name>A0AAW0C159_9AGAR</name>
<accession>A0AAW0C159</accession>
<dbReference type="EMBL" id="JAWWNJ010000024">
    <property type="protein sequence ID" value="KAK7032025.1"/>
    <property type="molecule type" value="Genomic_DNA"/>
</dbReference>
<evidence type="ECO:0000313" key="2">
    <source>
        <dbReference type="Proteomes" id="UP001362999"/>
    </source>
</evidence>
<dbReference type="AlphaFoldDB" id="A0AAW0C159"/>
<organism evidence="1 2">
    <name type="scientific">Favolaschia claudopus</name>
    <dbReference type="NCBI Taxonomy" id="2862362"/>
    <lineage>
        <taxon>Eukaryota</taxon>
        <taxon>Fungi</taxon>
        <taxon>Dikarya</taxon>
        <taxon>Basidiomycota</taxon>
        <taxon>Agaricomycotina</taxon>
        <taxon>Agaricomycetes</taxon>
        <taxon>Agaricomycetidae</taxon>
        <taxon>Agaricales</taxon>
        <taxon>Marasmiineae</taxon>
        <taxon>Mycenaceae</taxon>
        <taxon>Favolaschia</taxon>
    </lineage>
</organism>
<sequence>GVLEAYCPTAFSALEDQKAQMLAYDPDAVYPCETSVFSAITLELGGPHHIISPFGPRGRFDPATWCIITSLGVYDPRLGGHIILWDIGWVLVFPPGTSILLPPGLVRYSFVKVRPHESRYLLIQYAGSGIRRFFENGERKDEEFAAEATREEHLEREMKRRECHLAAMDGFELAEDLPQGLGTFTYRGQNPPPRPYTGL</sequence>
<feature type="non-terminal residue" evidence="1">
    <location>
        <position position="1"/>
    </location>
</feature>
<gene>
    <name evidence="1" type="ORF">R3P38DRAFT_2522527</name>
</gene>
<dbReference type="Proteomes" id="UP001362999">
    <property type="component" value="Unassembled WGS sequence"/>
</dbReference>
<keyword evidence="2" id="KW-1185">Reference proteome</keyword>
<reference evidence="1 2" key="1">
    <citation type="journal article" date="2024" name="J Genomics">
        <title>Draft genome sequencing and assembly of Favolaschia claudopus CIRM-BRFM 2984 isolated from oak limbs.</title>
        <authorList>
            <person name="Navarro D."/>
            <person name="Drula E."/>
            <person name="Chaduli D."/>
            <person name="Cazenave R."/>
            <person name="Ahrendt S."/>
            <person name="Wang J."/>
            <person name="Lipzen A."/>
            <person name="Daum C."/>
            <person name="Barry K."/>
            <person name="Grigoriev I.V."/>
            <person name="Favel A."/>
            <person name="Rosso M.N."/>
            <person name="Martin F."/>
        </authorList>
    </citation>
    <scope>NUCLEOTIDE SEQUENCE [LARGE SCALE GENOMIC DNA]</scope>
    <source>
        <strain evidence="1 2">CIRM-BRFM 2984</strain>
    </source>
</reference>
<proteinExistence type="predicted"/>
<comment type="caution">
    <text evidence="1">The sequence shown here is derived from an EMBL/GenBank/DDBJ whole genome shotgun (WGS) entry which is preliminary data.</text>
</comment>